<accession>A0A0F9BBZ7</accession>
<dbReference type="InterPro" id="IPR013762">
    <property type="entry name" value="Integrase-like_cat_sf"/>
</dbReference>
<dbReference type="InterPro" id="IPR025269">
    <property type="entry name" value="SAM-like_dom"/>
</dbReference>
<dbReference type="GO" id="GO:0006310">
    <property type="term" value="P:DNA recombination"/>
    <property type="evidence" value="ECO:0007669"/>
    <property type="project" value="UniProtKB-KW"/>
</dbReference>
<dbReference type="SUPFAM" id="SSF56349">
    <property type="entry name" value="DNA breaking-rejoining enzymes"/>
    <property type="match status" value="1"/>
</dbReference>
<dbReference type="PANTHER" id="PTHR30349:SF64">
    <property type="entry name" value="PROPHAGE INTEGRASE INTD-RELATED"/>
    <property type="match status" value="1"/>
</dbReference>
<comment type="caution">
    <text evidence="6">The sequence shown here is derived from an EMBL/GenBank/DDBJ whole genome shotgun (WGS) entry which is preliminary data.</text>
</comment>
<evidence type="ECO:0000259" key="5">
    <source>
        <dbReference type="PROSITE" id="PS51900"/>
    </source>
</evidence>
<dbReference type="EMBL" id="LAZR01041677">
    <property type="protein sequence ID" value="KKL11382.1"/>
    <property type="molecule type" value="Genomic_DNA"/>
</dbReference>
<dbReference type="Gene3D" id="1.10.150.130">
    <property type="match status" value="1"/>
</dbReference>
<proteinExistence type="inferred from homology"/>
<dbReference type="InterPro" id="IPR050090">
    <property type="entry name" value="Tyrosine_recombinase_XerCD"/>
</dbReference>
<evidence type="ECO:0000313" key="6">
    <source>
        <dbReference type="EMBL" id="KKL11382.1"/>
    </source>
</evidence>
<sequence>MKKVLANFKLKEPNASSPTLIYLKSYFNYQRFTYSTGRKIHPQYWHEGSQRPITKRLDLIKKEIKTNPGIDLQNELSVIESMIKQGTHENPTFLTEMQNITTELNRYEDEFISSHEYLNRQKEVVTPDKLKVLLDEVFNKQKPADNAVDGFYYRFEEFLQSRMKTNSILTIKKFNTLRTRLQEFEKNNRYKISFESIDLVFYDKFRDFLLTQKNKRTEEVEGLLNDTISKYFSTLKTFMQWSMDRNYHTNNLFQHNQFSAKKRAKNEIVTLTEEELFIIYKLDLSDNPKLERVRDLFCFATFTGQRWSDIEMFRKEDIKGDSWEFISHKTKKLIKIPFKKFIRPALDILTKYDYQLPVISQQKFNDYIKDVGEKAGINEPLEIIRFSGKELIRIKKPKYAFISSHMARRTCITILLEKGIPPTTVMQLSGHSDLKTLMKYENTGPDALADALEKT</sequence>
<dbReference type="PROSITE" id="PS51900">
    <property type="entry name" value="CB"/>
    <property type="match status" value="1"/>
</dbReference>
<dbReference type="CDD" id="cd01185">
    <property type="entry name" value="INTN1_C_like"/>
    <property type="match status" value="1"/>
</dbReference>
<evidence type="ECO:0008006" key="7">
    <source>
        <dbReference type="Google" id="ProtNLM"/>
    </source>
</evidence>
<dbReference type="InterPro" id="IPR002104">
    <property type="entry name" value="Integrase_catalytic"/>
</dbReference>
<dbReference type="GO" id="GO:0015074">
    <property type="term" value="P:DNA integration"/>
    <property type="evidence" value="ECO:0007669"/>
    <property type="project" value="InterPro"/>
</dbReference>
<dbReference type="PROSITE" id="PS51898">
    <property type="entry name" value="TYR_RECOMBINASE"/>
    <property type="match status" value="1"/>
</dbReference>
<comment type="similarity">
    <text evidence="1">Belongs to the 'phage' integrase family.</text>
</comment>
<dbReference type="Pfam" id="PF00589">
    <property type="entry name" value="Phage_integrase"/>
    <property type="match status" value="1"/>
</dbReference>
<dbReference type="InterPro" id="IPR011010">
    <property type="entry name" value="DNA_brk_join_enz"/>
</dbReference>
<dbReference type="InterPro" id="IPR010998">
    <property type="entry name" value="Integrase_recombinase_N"/>
</dbReference>
<dbReference type="Pfam" id="PF13102">
    <property type="entry name" value="Phage_int_SAM_5"/>
    <property type="match status" value="1"/>
</dbReference>
<name>A0A0F9BBZ7_9ZZZZ</name>
<dbReference type="Gene3D" id="1.10.443.10">
    <property type="entry name" value="Intergrase catalytic core"/>
    <property type="match status" value="1"/>
</dbReference>
<protein>
    <recommendedName>
        <fullName evidence="7">Tyr recombinase domain-containing protein</fullName>
    </recommendedName>
</protein>
<gene>
    <name evidence="6" type="ORF">LCGC14_2546380</name>
</gene>
<dbReference type="AlphaFoldDB" id="A0A0F9BBZ7"/>
<evidence type="ECO:0000256" key="1">
    <source>
        <dbReference type="ARBA" id="ARBA00008857"/>
    </source>
</evidence>
<dbReference type="InterPro" id="IPR044068">
    <property type="entry name" value="CB"/>
</dbReference>
<keyword evidence="2" id="KW-0238">DNA-binding</keyword>
<feature type="domain" description="Tyr recombinase" evidence="4">
    <location>
        <begin position="266"/>
        <end position="453"/>
    </location>
</feature>
<reference evidence="6" key="1">
    <citation type="journal article" date="2015" name="Nature">
        <title>Complex archaea that bridge the gap between prokaryotes and eukaryotes.</title>
        <authorList>
            <person name="Spang A."/>
            <person name="Saw J.H."/>
            <person name="Jorgensen S.L."/>
            <person name="Zaremba-Niedzwiedzka K."/>
            <person name="Martijn J."/>
            <person name="Lind A.E."/>
            <person name="van Eijk R."/>
            <person name="Schleper C."/>
            <person name="Guy L."/>
            <person name="Ettema T.J."/>
        </authorList>
    </citation>
    <scope>NUCLEOTIDE SEQUENCE</scope>
</reference>
<evidence type="ECO:0000256" key="3">
    <source>
        <dbReference type="ARBA" id="ARBA00023172"/>
    </source>
</evidence>
<dbReference type="PANTHER" id="PTHR30349">
    <property type="entry name" value="PHAGE INTEGRASE-RELATED"/>
    <property type="match status" value="1"/>
</dbReference>
<dbReference type="GO" id="GO:0003677">
    <property type="term" value="F:DNA binding"/>
    <property type="evidence" value="ECO:0007669"/>
    <property type="project" value="UniProtKB-KW"/>
</dbReference>
<evidence type="ECO:0000256" key="2">
    <source>
        <dbReference type="ARBA" id="ARBA00023125"/>
    </source>
</evidence>
<keyword evidence="3" id="KW-0233">DNA recombination</keyword>
<organism evidence="6">
    <name type="scientific">marine sediment metagenome</name>
    <dbReference type="NCBI Taxonomy" id="412755"/>
    <lineage>
        <taxon>unclassified sequences</taxon>
        <taxon>metagenomes</taxon>
        <taxon>ecological metagenomes</taxon>
    </lineage>
</organism>
<evidence type="ECO:0000259" key="4">
    <source>
        <dbReference type="PROSITE" id="PS51898"/>
    </source>
</evidence>
<feature type="domain" description="Core-binding (CB)" evidence="5">
    <location>
        <begin position="153"/>
        <end position="243"/>
    </location>
</feature>